<evidence type="ECO:0000313" key="4">
    <source>
        <dbReference type="EMBL" id="SHF33236.1"/>
    </source>
</evidence>
<dbReference type="PROSITE" id="PS51257">
    <property type="entry name" value="PROKAR_LIPOPROTEIN"/>
    <property type="match status" value="1"/>
</dbReference>
<keyword evidence="5" id="KW-1185">Reference proteome</keyword>
<feature type="domain" description="PBP" evidence="3">
    <location>
        <begin position="37"/>
        <end position="279"/>
    </location>
</feature>
<sequence>MNFKCRVRMVLLLFLVIFFQACSDKSKEKKIDRFDNGTIYISCDESFKPVIDAEIEVYQASYPDAHINVQYKPEADCLRDFGVDSIRMIIATRGFSESERKFMIDSLKVGPVQATVAHDAIAVIIHPEAKDSFFTMDRIRDLVSGNLKENLIPVFDGLKATSTVRFMIDSVLKGKNLGKNVVGAQSSEGVIDYVSKTPNAVGFIGVSWVGNKEDTSQQSFLKRIRLARLESTDSANAFVLPVQYLIYTKSYPMVRDLVYVLREQQYGLGGAFANFLKSDRGQLIFRRAYLQPAKKPFYVRRAELKD</sequence>
<proteinExistence type="predicted"/>
<reference evidence="4 5" key="1">
    <citation type="submission" date="2016-11" db="EMBL/GenBank/DDBJ databases">
        <authorList>
            <person name="Jaros S."/>
            <person name="Januszkiewicz K."/>
            <person name="Wedrychowicz H."/>
        </authorList>
    </citation>
    <scope>NUCLEOTIDE SEQUENCE [LARGE SCALE GENOMIC DNA]</scope>
    <source>
        <strain evidence="4 5">DSM 18119</strain>
    </source>
</reference>
<dbReference type="EMBL" id="FQUU01000009">
    <property type="protein sequence ID" value="SHF33236.1"/>
    <property type="molecule type" value="Genomic_DNA"/>
</dbReference>
<dbReference type="InterPro" id="IPR050811">
    <property type="entry name" value="Phosphate_ABC_transporter"/>
</dbReference>
<accession>A0A1M5ASW7</accession>
<dbReference type="PANTHER" id="PTHR30570">
    <property type="entry name" value="PERIPLASMIC PHOSPHATE BINDING COMPONENT OF PHOSPHATE ABC TRANSPORTER"/>
    <property type="match status" value="1"/>
</dbReference>
<dbReference type="OrthoDB" id="1450880at2"/>
<dbReference type="Pfam" id="PF12849">
    <property type="entry name" value="PBP_like_2"/>
    <property type="match status" value="1"/>
</dbReference>
<evidence type="ECO:0000256" key="2">
    <source>
        <dbReference type="SAM" id="SignalP"/>
    </source>
</evidence>
<dbReference type="SUPFAM" id="SSF53850">
    <property type="entry name" value="Periplasmic binding protein-like II"/>
    <property type="match status" value="1"/>
</dbReference>
<evidence type="ECO:0000313" key="5">
    <source>
        <dbReference type="Proteomes" id="UP000184048"/>
    </source>
</evidence>
<keyword evidence="1 2" id="KW-0732">Signal</keyword>
<name>A0A1M5ASW7_9BACT</name>
<dbReference type="RefSeq" id="WP_084080018.1">
    <property type="nucleotide sequence ID" value="NZ_FQUU01000009.1"/>
</dbReference>
<organism evidence="4 5">
    <name type="scientific">Flavisolibacter ginsengisoli DSM 18119</name>
    <dbReference type="NCBI Taxonomy" id="1121884"/>
    <lineage>
        <taxon>Bacteria</taxon>
        <taxon>Pseudomonadati</taxon>
        <taxon>Bacteroidota</taxon>
        <taxon>Chitinophagia</taxon>
        <taxon>Chitinophagales</taxon>
        <taxon>Chitinophagaceae</taxon>
        <taxon>Flavisolibacter</taxon>
    </lineage>
</organism>
<feature type="chain" id="PRO_5012567401" evidence="2">
    <location>
        <begin position="24"/>
        <end position="306"/>
    </location>
</feature>
<protein>
    <submittedName>
        <fullName evidence="4">Phosphate transport system substrate-binding protein</fullName>
    </submittedName>
</protein>
<dbReference type="AlphaFoldDB" id="A0A1M5ASW7"/>
<dbReference type="InterPro" id="IPR024370">
    <property type="entry name" value="PBP_domain"/>
</dbReference>
<dbReference type="STRING" id="1121884.SAMN02745131_02340"/>
<dbReference type="Proteomes" id="UP000184048">
    <property type="component" value="Unassembled WGS sequence"/>
</dbReference>
<evidence type="ECO:0000259" key="3">
    <source>
        <dbReference type="Pfam" id="PF12849"/>
    </source>
</evidence>
<gene>
    <name evidence="4" type="ORF">SAMN02745131_02340</name>
</gene>
<dbReference type="PANTHER" id="PTHR30570:SF1">
    <property type="entry name" value="PHOSPHATE-BINDING PROTEIN PSTS"/>
    <property type="match status" value="1"/>
</dbReference>
<feature type="signal peptide" evidence="2">
    <location>
        <begin position="1"/>
        <end position="23"/>
    </location>
</feature>
<dbReference type="Gene3D" id="3.40.190.10">
    <property type="entry name" value="Periplasmic binding protein-like II"/>
    <property type="match status" value="2"/>
</dbReference>
<evidence type="ECO:0000256" key="1">
    <source>
        <dbReference type="ARBA" id="ARBA00022729"/>
    </source>
</evidence>